<evidence type="ECO:0000313" key="1">
    <source>
        <dbReference type="EMBL" id="NAS14269.1"/>
    </source>
</evidence>
<proteinExistence type="predicted"/>
<dbReference type="AlphaFoldDB" id="A0A6L9EJB3"/>
<reference evidence="1 2" key="1">
    <citation type="submission" date="2020-01" db="EMBL/GenBank/DDBJ databases">
        <title>Bacteria diversity of Porities sp.</title>
        <authorList>
            <person name="Wang G."/>
        </authorList>
    </citation>
    <scope>NUCLEOTIDE SEQUENCE [LARGE SCALE GENOMIC DNA]</scope>
    <source>
        <strain evidence="1 2">R33</strain>
    </source>
</reference>
<evidence type="ECO:0000313" key="2">
    <source>
        <dbReference type="Proteomes" id="UP000475249"/>
    </source>
</evidence>
<dbReference type="Proteomes" id="UP000475249">
    <property type="component" value="Unassembled WGS sequence"/>
</dbReference>
<comment type="caution">
    <text evidence="1">The sequence shown here is derived from an EMBL/GenBank/DDBJ whole genome shotgun (WGS) entry which is preliminary data.</text>
</comment>
<organism evidence="1 2">
    <name type="scientific">Poritiphilus flavus</name>
    <dbReference type="NCBI Taxonomy" id="2697053"/>
    <lineage>
        <taxon>Bacteria</taxon>
        <taxon>Pseudomonadati</taxon>
        <taxon>Bacteroidota</taxon>
        <taxon>Flavobacteriia</taxon>
        <taxon>Flavobacteriales</taxon>
        <taxon>Flavobacteriaceae</taxon>
        <taxon>Poritiphilus</taxon>
    </lineage>
</organism>
<gene>
    <name evidence="1" type="ORF">GTQ38_19820</name>
</gene>
<dbReference type="PROSITE" id="PS51257">
    <property type="entry name" value="PROKAR_LIPOPROTEIN"/>
    <property type="match status" value="1"/>
</dbReference>
<dbReference type="EMBL" id="WXYO01000009">
    <property type="protein sequence ID" value="NAS14269.1"/>
    <property type="molecule type" value="Genomic_DNA"/>
</dbReference>
<keyword evidence="2" id="KW-1185">Reference proteome</keyword>
<accession>A0A6L9EJB3</accession>
<dbReference type="RefSeq" id="WP_161437313.1">
    <property type="nucleotide sequence ID" value="NZ_WXYO01000009.1"/>
</dbReference>
<name>A0A6L9EJB3_9FLAO</name>
<evidence type="ECO:0008006" key="3">
    <source>
        <dbReference type="Google" id="ProtNLM"/>
    </source>
</evidence>
<protein>
    <recommendedName>
        <fullName evidence="3">Lipoprotein</fullName>
    </recommendedName>
</protein>
<sequence>MKKLFLICSILILISCQKEVDTTFLIGKEHVGKLKKNTPLKDLETIYALDSIVRDTLSSRIGSAKGKVRIYEKGGAHLLTLTPSADSLPVIENIRIFDPRFKTDKGIGVQSNFKQIKDAYPLRKVVTSMNNVVIFLKNSDMYFTISKEELPSSLRYAASTNIEAVQIPDEAKVKYLMVGWD</sequence>